<dbReference type="SUPFAM" id="SSF52922">
    <property type="entry name" value="TK C-terminal domain-like"/>
    <property type="match status" value="1"/>
</dbReference>
<dbReference type="InterPro" id="IPR005474">
    <property type="entry name" value="Transketolase_N"/>
</dbReference>
<comment type="similarity">
    <text evidence="4">Belongs to the transketolase family.</text>
</comment>
<reference evidence="11" key="1">
    <citation type="journal article" date="2015" name="Genome Announc.">
        <title>Draft genome sequence of Talaromyces cellulolyticus strain Y-94, a source of lignocellulosic biomass-degrading enzymes.</title>
        <authorList>
            <person name="Fujii T."/>
            <person name="Koike H."/>
            <person name="Sawayama S."/>
            <person name="Yano S."/>
            <person name="Inoue H."/>
        </authorList>
    </citation>
    <scope>NUCLEOTIDE SEQUENCE [LARGE SCALE GENOMIC DNA]</scope>
    <source>
        <strain evidence="11">Y-94</strain>
    </source>
</reference>
<keyword evidence="7" id="KW-0460">Magnesium</keyword>
<dbReference type="InterPro" id="IPR020826">
    <property type="entry name" value="Transketolase_BS"/>
</dbReference>
<evidence type="ECO:0000256" key="6">
    <source>
        <dbReference type="ARBA" id="ARBA00022723"/>
    </source>
</evidence>
<keyword evidence="11" id="KW-1185">Reference proteome</keyword>
<protein>
    <recommendedName>
        <fullName evidence="9">Transketolase-like pyrimidine-binding domain-containing protein</fullName>
    </recommendedName>
</protein>
<dbReference type="Pfam" id="PF22613">
    <property type="entry name" value="Transketolase_C_1"/>
    <property type="match status" value="1"/>
</dbReference>
<dbReference type="InterPro" id="IPR005475">
    <property type="entry name" value="Transketolase-like_Pyr-bd"/>
</dbReference>
<evidence type="ECO:0000256" key="8">
    <source>
        <dbReference type="ARBA" id="ARBA00023052"/>
    </source>
</evidence>
<comment type="caution">
    <text evidence="10">The sequence shown here is derived from an EMBL/GenBank/DDBJ whole genome shotgun (WGS) entry which is preliminary data.</text>
</comment>
<gene>
    <name evidence="10" type="ORF">TCE0_033r07993</name>
</gene>
<comment type="cofactor">
    <cofactor evidence="2">
        <name>Mg(2+)</name>
        <dbReference type="ChEBI" id="CHEBI:18420"/>
    </cofactor>
</comment>
<dbReference type="Pfam" id="PF00456">
    <property type="entry name" value="Transketolase_N"/>
    <property type="match status" value="1"/>
</dbReference>
<keyword evidence="6" id="KW-0479">Metal-binding</keyword>
<evidence type="ECO:0000256" key="3">
    <source>
        <dbReference type="ARBA" id="ARBA00001964"/>
    </source>
</evidence>
<dbReference type="SUPFAM" id="SSF52518">
    <property type="entry name" value="Thiamin diphosphate-binding fold (THDP-binding)"/>
    <property type="match status" value="2"/>
</dbReference>
<organism evidence="10 11">
    <name type="scientific">Talaromyces pinophilus</name>
    <name type="common">Penicillium pinophilum</name>
    <dbReference type="NCBI Taxonomy" id="128442"/>
    <lineage>
        <taxon>Eukaryota</taxon>
        <taxon>Fungi</taxon>
        <taxon>Dikarya</taxon>
        <taxon>Ascomycota</taxon>
        <taxon>Pezizomycotina</taxon>
        <taxon>Eurotiomycetes</taxon>
        <taxon>Eurotiomycetidae</taxon>
        <taxon>Eurotiales</taxon>
        <taxon>Trichocomaceae</taxon>
        <taxon>Talaromyces</taxon>
        <taxon>Talaromyces sect. Talaromyces</taxon>
    </lineage>
</organism>
<sequence length="683" mass="74696">MGSIIEEARQSAKVNGLTKMEPLTDDEQAVRDIRKLLVDICRQNGGGHGGGAIGMAPLAVALWKKTMRYNPANANWFDRDRLVLSNGHSAILLYTMLHITGYPHMTMEELKLYANAKMPDPVTKKWKATICHGHPEIEIPGVEVTTGPLGQGIANAVGLAIASKQHAALFNKPRYEVTLSRIYCITGDGCLQEGVAQEALAIAGHLGLDNLIVCYDNNGVTCDGPLDWIVSDDTNAKLRAMGWNVIDVSNGDISIDPIVAALELAKSHKKQPTFINIKTTIGYGTSTAGTFKSHHGTYSDEDATLYADPDVVDTHTLSTRTKSYFKSAVEQGRQLEEKWNLLLSEYKKSCPQEAEALQSRLDGTLDGIEDFLLSMNIGDKGVSQATRQYNGAIFNQMMDRVPNLMAGGADLWNSNQMGDQGHRIFDRNHYNGRVIRYGIREHAMASISNGIAAYAAGVRMGALSNLQVIHVATHDSIGEGQNGPTHQPVELDSLYRAMPNLQYIRPATGEEVVGAWLLALQSRNQPTIISLARDPPTVATRGTNRECVLRGGYTILDVENPVVTLVSSGSELQFTFAAAKKLITEAGIPTRVVSMPCISVFEQQTISYQDEVLSSSPHIISVEAYVSSMWARFCTASIAMDSYGYSGSGIGNFTRFGFDSDSIFEKVQKHVKAKPTRRWQLLK</sequence>
<evidence type="ECO:0000259" key="9">
    <source>
        <dbReference type="SMART" id="SM00861"/>
    </source>
</evidence>
<dbReference type="GO" id="GO:0004802">
    <property type="term" value="F:transketolase activity"/>
    <property type="evidence" value="ECO:0007669"/>
    <property type="project" value="TreeGrafter"/>
</dbReference>
<keyword evidence="8" id="KW-0786">Thiamine pyrophosphate</keyword>
<comment type="cofactor">
    <cofactor evidence="3">
        <name>thiamine diphosphate</name>
        <dbReference type="ChEBI" id="CHEBI:58937"/>
    </cofactor>
</comment>
<dbReference type="Pfam" id="PF02779">
    <property type="entry name" value="Transket_pyr"/>
    <property type="match status" value="2"/>
</dbReference>
<dbReference type="CDD" id="cd07033">
    <property type="entry name" value="TPP_PYR_DXS_TK_like"/>
    <property type="match status" value="1"/>
</dbReference>
<evidence type="ECO:0000256" key="2">
    <source>
        <dbReference type="ARBA" id="ARBA00001946"/>
    </source>
</evidence>
<dbReference type="GO" id="GO:0005829">
    <property type="term" value="C:cytosol"/>
    <property type="evidence" value="ECO:0007669"/>
    <property type="project" value="TreeGrafter"/>
</dbReference>
<keyword evidence="5" id="KW-0808">Transferase</keyword>
<dbReference type="InterPro" id="IPR055152">
    <property type="entry name" value="Transketolase-like_C_2"/>
</dbReference>
<evidence type="ECO:0000313" key="10">
    <source>
        <dbReference type="EMBL" id="GAM37779.1"/>
    </source>
</evidence>
<name>A0A6V8HA46_TALPI</name>
<dbReference type="PROSITE" id="PS00802">
    <property type="entry name" value="TRANSKETOLASE_2"/>
    <property type="match status" value="1"/>
</dbReference>
<evidence type="ECO:0000256" key="7">
    <source>
        <dbReference type="ARBA" id="ARBA00022842"/>
    </source>
</evidence>
<feature type="domain" description="Transketolase-like pyrimidine-binding" evidence="9">
    <location>
        <begin position="384"/>
        <end position="538"/>
    </location>
</feature>
<dbReference type="GO" id="GO:0046872">
    <property type="term" value="F:metal ion binding"/>
    <property type="evidence" value="ECO:0007669"/>
    <property type="project" value="UniProtKB-KW"/>
</dbReference>
<dbReference type="PANTHER" id="PTHR43522">
    <property type="entry name" value="TRANSKETOLASE"/>
    <property type="match status" value="1"/>
</dbReference>
<evidence type="ECO:0000313" key="11">
    <source>
        <dbReference type="Proteomes" id="UP000053095"/>
    </source>
</evidence>
<dbReference type="Gene3D" id="3.40.50.920">
    <property type="match status" value="1"/>
</dbReference>
<dbReference type="GO" id="GO:0006098">
    <property type="term" value="P:pentose-phosphate shunt"/>
    <property type="evidence" value="ECO:0007669"/>
    <property type="project" value="TreeGrafter"/>
</dbReference>
<dbReference type="InterPro" id="IPR029061">
    <property type="entry name" value="THDP-binding"/>
</dbReference>
<dbReference type="SMART" id="SM00861">
    <property type="entry name" value="Transket_pyr"/>
    <property type="match status" value="1"/>
</dbReference>
<dbReference type="Proteomes" id="UP000053095">
    <property type="component" value="Unassembled WGS sequence"/>
</dbReference>
<dbReference type="CDD" id="cd02012">
    <property type="entry name" value="TPP_TK"/>
    <property type="match status" value="1"/>
</dbReference>
<evidence type="ECO:0000256" key="5">
    <source>
        <dbReference type="ARBA" id="ARBA00022679"/>
    </source>
</evidence>
<accession>A0A6V8HA46</accession>
<evidence type="ECO:0000256" key="1">
    <source>
        <dbReference type="ARBA" id="ARBA00001941"/>
    </source>
</evidence>
<dbReference type="Gene3D" id="3.40.50.970">
    <property type="match status" value="3"/>
</dbReference>
<dbReference type="EMBL" id="DF933829">
    <property type="protein sequence ID" value="GAM37779.1"/>
    <property type="molecule type" value="Genomic_DNA"/>
</dbReference>
<proteinExistence type="inferred from homology"/>
<comment type="cofactor">
    <cofactor evidence="1">
        <name>Co(2+)</name>
        <dbReference type="ChEBI" id="CHEBI:48828"/>
    </cofactor>
</comment>
<evidence type="ECO:0000256" key="4">
    <source>
        <dbReference type="ARBA" id="ARBA00007131"/>
    </source>
</evidence>
<dbReference type="AlphaFoldDB" id="A0A6V8HA46"/>
<dbReference type="PANTHER" id="PTHR43522:SF6">
    <property type="entry name" value="TRANSKETOLASE-LIKE PYRIMIDINE-BINDING DOMAIN-CONTAINING PROTEIN-RELATED"/>
    <property type="match status" value="1"/>
</dbReference>
<dbReference type="InterPro" id="IPR009014">
    <property type="entry name" value="Transketo_C/PFOR_II"/>
</dbReference>
<dbReference type="InterPro" id="IPR033247">
    <property type="entry name" value="Transketolase_fam"/>
</dbReference>
<dbReference type="GO" id="GO:0005634">
    <property type="term" value="C:nucleus"/>
    <property type="evidence" value="ECO:0007669"/>
    <property type="project" value="TreeGrafter"/>
</dbReference>